<evidence type="ECO:0000256" key="4">
    <source>
        <dbReference type="ARBA" id="ARBA00022989"/>
    </source>
</evidence>
<dbReference type="PANTHER" id="PTHR30561">
    <property type="entry name" value="SMR FAMILY PROTON-DEPENDENT DRUG EFFLUX TRANSPORTER SUGE"/>
    <property type="match status" value="1"/>
</dbReference>
<dbReference type="GO" id="GO:0005886">
    <property type="term" value="C:plasma membrane"/>
    <property type="evidence" value="ECO:0007669"/>
    <property type="project" value="UniProtKB-SubCell"/>
</dbReference>
<keyword evidence="3 6" id="KW-0812">Transmembrane</keyword>
<dbReference type="InterPro" id="IPR037185">
    <property type="entry name" value="EmrE-like"/>
</dbReference>
<evidence type="ECO:0000313" key="8">
    <source>
        <dbReference type="Proteomes" id="UP000541185"/>
    </source>
</evidence>
<evidence type="ECO:0000256" key="1">
    <source>
        <dbReference type="ARBA" id="ARBA00004651"/>
    </source>
</evidence>
<evidence type="ECO:0000256" key="3">
    <source>
        <dbReference type="ARBA" id="ARBA00022692"/>
    </source>
</evidence>
<keyword evidence="4 6" id="KW-1133">Transmembrane helix</keyword>
<accession>A0A848HBC3</accession>
<evidence type="ECO:0000256" key="6">
    <source>
        <dbReference type="SAM" id="Phobius"/>
    </source>
</evidence>
<dbReference type="EMBL" id="JABBFX010000003">
    <property type="protein sequence ID" value="NML47784.1"/>
    <property type="molecule type" value="Genomic_DNA"/>
</dbReference>
<protein>
    <recommendedName>
        <fullName evidence="9">EamA domain-containing protein</fullName>
    </recommendedName>
</protein>
<dbReference type="SUPFAM" id="SSF103481">
    <property type="entry name" value="Multidrug resistance efflux transporter EmrE"/>
    <property type="match status" value="1"/>
</dbReference>
<dbReference type="GO" id="GO:0022857">
    <property type="term" value="F:transmembrane transporter activity"/>
    <property type="evidence" value="ECO:0007669"/>
    <property type="project" value="InterPro"/>
</dbReference>
<evidence type="ECO:0008006" key="9">
    <source>
        <dbReference type="Google" id="ProtNLM"/>
    </source>
</evidence>
<feature type="transmembrane region" description="Helical" evidence="6">
    <location>
        <begin position="93"/>
        <end position="113"/>
    </location>
</feature>
<comment type="subcellular location">
    <subcellularLocation>
        <location evidence="1">Cell membrane</location>
        <topology evidence="1">Multi-pass membrane protein</topology>
    </subcellularLocation>
</comment>
<keyword evidence="5 6" id="KW-0472">Membrane</keyword>
<dbReference type="PANTHER" id="PTHR30561:SF9">
    <property type="entry name" value="4-AMINO-4-DEOXY-L-ARABINOSE-PHOSPHOUNDECAPRENOL FLIPPASE SUBUNIT ARNF-RELATED"/>
    <property type="match status" value="1"/>
</dbReference>
<dbReference type="Gene3D" id="1.10.3730.20">
    <property type="match status" value="1"/>
</dbReference>
<proteinExistence type="predicted"/>
<organism evidence="7 8">
    <name type="scientific">Ramlibacter agri</name>
    <dbReference type="NCBI Taxonomy" id="2728837"/>
    <lineage>
        <taxon>Bacteria</taxon>
        <taxon>Pseudomonadati</taxon>
        <taxon>Pseudomonadota</taxon>
        <taxon>Betaproteobacteria</taxon>
        <taxon>Burkholderiales</taxon>
        <taxon>Comamonadaceae</taxon>
        <taxon>Ramlibacter</taxon>
    </lineage>
</organism>
<comment type="caution">
    <text evidence="7">The sequence shown here is derived from an EMBL/GenBank/DDBJ whole genome shotgun (WGS) entry which is preliminary data.</text>
</comment>
<dbReference type="InterPro" id="IPR000390">
    <property type="entry name" value="Small_drug/metabolite_transptr"/>
</dbReference>
<evidence type="ECO:0000256" key="2">
    <source>
        <dbReference type="ARBA" id="ARBA00022475"/>
    </source>
</evidence>
<sequence length="138" mass="14767">MEKPASALQSWSEPVGRAFDHLYILATVLFAVYSQLVMRWQVSAAGPLPPEFASKVGFIVSLLLNPWVISGLAATFLSGVAWMMAMTKFEISYAYPFIGLNFILVPAAGVLLFGEGMNATKLGGTALVVLGIVVIARS</sequence>
<feature type="transmembrane region" description="Helical" evidence="6">
    <location>
        <begin position="21"/>
        <end position="38"/>
    </location>
</feature>
<feature type="transmembrane region" description="Helical" evidence="6">
    <location>
        <begin position="119"/>
        <end position="136"/>
    </location>
</feature>
<reference evidence="7 8" key="1">
    <citation type="submission" date="2020-04" db="EMBL/GenBank/DDBJ databases">
        <title>Ramlibacter sp. G-1-2-2 isolated from soil.</title>
        <authorList>
            <person name="Dahal R.H."/>
        </authorList>
    </citation>
    <scope>NUCLEOTIDE SEQUENCE [LARGE SCALE GENOMIC DNA]</scope>
    <source>
        <strain evidence="7 8">G-1-2-2</strain>
    </source>
</reference>
<dbReference type="Proteomes" id="UP000541185">
    <property type="component" value="Unassembled WGS sequence"/>
</dbReference>
<evidence type="ECO:0000313" key="7">
    <source>
        <dbReference type="EMBL" id="NML47784.1"/>
    </source>
</evidence>
<keyword evidence="8" id="KW-1185">Reference proteome</keyword>
<name>A0A848HBC3_9BURK</name>
<feature type="transmembrane region" description="Helical" evidence="6">
    <location>
        <begin position="58"/>
        <end position="81"/>
    </location>
</feature>
<keyword evidence="2" id="KW-1003">Cell membrane</keyword>
<evidence type="ECO:0000256" key="5">
    <source>
        <dbReference type="ARBA" id="ARBA00023136"/>
    </source>
</evidence>
<dbReference type="AlphaFoldDB" id="A0A848HBC3"/>
<gene>
    <name evidence="7" type="ORF">HHL11_28810</name>
</gene>